<organism evidence="4 5">
    <name type="scientific">Occultella gossypii</name>
    <dbReference type="NCBI Taxonomy" id="2800820"/>
    <lineage>
        <taxon>Bacteria</taxon>
        <taxon>Bacillati</taxon>
        <taxon>Actinomycetota</taxon>
        <taxon>Actinomycetes</taxon>
        <taxon>Micrococcales</taxon>
        <taxon>Ruaniaceae</taxon>
        <taxon>Occultella</taxon>
    </lineage>
</organism>
<evidence type="ECO:0000256" key="2">
    <source>
        <dbReference type="SAM" id="MobiDB-lite"/>
    </source>
</evidence>
<dbReference type="InterPro" id="IPR029052">
    <property type="entry name" value="Metallo-depent_PP-like"/>
</dbReference>
<dbReference type="RefSeq" id="WP_223404310.1">
    <property type="nucleotide sequence ID" value="NZ_JAGSHT010000007.1"/>
</dbReference>
<gene>
    <name evidence="4" type="ORF">KCQ71_07105</name>
</gene>
<comment type="caution">
    <text evidence="4">The sequence shown here is derived from an EMBL/GenBank/DDBJ whole genome shotgun (WGS) entry which is preliminary data.</text>
</comment>
<dbReference type="Gene3D" id="3.60.21.10">
    <property type="match status" value="1"/>
</dbReference>
<dbReference type="SMART" id="SM00854">
    <property type="entry name" value="PGA_cap"/>
    <property type="match status" value="1"/>
</dbReference>
<dbReference type="Proteomes" id="UP000826651">
    <property type="component" value="Unassembled WGS sequence"/>
</dbReference>
<feature type="compositionally biased region" description="Low complexity" evidence="2">
    <location>
        <begin position="47"/>
        <end position="76"/>
    </location>
</feature>
<feature type="region of interest" description="Disordered" evidence="2">
    <location>
        <begin position="43"/>
        <end position="76"/>
    </location>
</feature>
<name>A0ABS7S6C9_9MICO</name>
<dbReference type="InterPro" id="IPR052169">
    <property type="entry name" value="CW_Biosynth-Accessory"/>
</dbReference>
<evidence type="ECO:0000313" key="4">
    <source>
        <dbReference type="EMBL" id="MBZ2195914.1"/>
    </source>
</evidence>
<dbReference type="PANTHER" id="PTHR33393:SF13">
    <property type="entry name" value="PGA BIOSYNTHESIS PROTEIN CAPA"/>
    <property type="match status" value="1"/>
</dbReference>
<sequence>MSESPTQRRRRRRRRGLPLPAILLILALSLGVGGAVAAWQPWNAGGSSDPTGEPTTEPGEPSSTSEPTPSATTPEPQADAVFTIGAAGDVLPHDTVIRNARTDGGYDFTPMLEATRPWSSGVDLALCNMEVPLSLPDETPSGYPLFGAPTQIAGNLADLGWDGCSTGTNHSLDRGYDNLAYTLDTFDEAGLGHAGSARSAEEELAPQFYELEREGQTIRIAQIGATYGTNGLPIPADAPWAVTIIDAGALIAQATAAREAGADLVVATLHWGYEYQNSPADDQVAVAEALAASGQVDLIIGNHPHVPQPMALLEGGPDGSGMWVAYSLGNFISNQDDLCCVPQTGTGLFLTATVVKPADGPARVTGLEWTPMTVDRVGAQRVYPLPALLAGDTPSGLTLSSGTLESRQSLVDQVMANSSGAEFAERTEPPTPTGDEAAVVPRS</sequence>
<proteinExistence type="inferred from homology"/>
<evidence type="ECO:0000313" key="5">
    <source>
        <dbReference type="Proteomes" id="UP000826651"/>
    </source>
</evidence>
<dbReference type="Pfam" id="PF09587">
    <property type="entry name" value="PGA_cap"/>
    <property type="match status" value="1"/>
</dbReference>
<accession>A0ABS7S6C9</accession>
<dbReference type="EMBL" id="JAGSHT010000007">
    <property type="protein sequence ID" value="MBZ2195914.1"/>
    <property type="molecule type" value="Genomic_DNA"/>
</dbReference>
<feature type="domain" description="Capsule synthesis protein CapA" evidence="3">
    <location>
        <begin position="83"/>
        <end position="335"/>
    </location>
</feature>
<keyword evidence="5" id="KW-1185">Reference proteome</keyword>
<dbReference type="PANTHER" id="PTHR33393">
    <property type="entry name" value="POLYGLUTAMINE SYNTHESIS ACCESSORY PROTEIN RV0574C-RELATED"/>
    <property type="match status" value="1"/>
</dbReference>
<protein>
    <submittedName>
        <fullName evidence="4">CapA family protein</fullName>
    </submittedName>
</protein>
<reference evidence="4 5" key="1">
    <citation type="submission" date="2021-04" db="EMBL/GenBank/DDBJ databases">
        <title>Ruania sp. nov., isolated from sandy soil of mangrove forest.</title>
        <authorList>
            <person name="Ge X."/>
            <person name="Huang R."/>
            <person name="Liu W."/>
        </authorList>
    </citation>
    <scope>NUCLEOTIDE SEQUENCE [LARGE SCALE GENOMIC DNA]</scope>
    <source>
        <strain evidence="4 5">N2-46</strain>
    </source>
</reference>
<evidence type="ECO:0000256" key="1">
    <source>
        <dbReference type="ARBA" id="ARBA00005662"/>
    </source>
</evidence>
<dbReference type="SUPFAM" id="SSF56300">
    <property type="entry name" value="Metallo-dependent phosphatases"/>
    <property type="match status" value="1"/>
</dbReference>
<dbReference type="InterPro" id="IPR019079">
    <property type="entry name" value="Capsule_synth_CapA"/>
</dbReference>
<feature type="region of interest" description="Disordered" evidence="2">
    <location>
        <begin position="416"/>
        <end position="443"/>
    </location>
</feature>
<comment type="similarity">
    <text evidence="1">Belongs to the CapA family.</text>
</comment>
<evidence type="ECO:0000259" key="3">
    <source>
        <dbReference type="SMART" id="SM00854"/>
    </source>
</evidence>
<dbReference type="CDD" id="cd07381">
    <property type="entry name" value="MPP_CapA"/>
    <property type="match status" value="1"/>
</dbReference>